<dbReference type="SUPFAM" id="SSF100895">
    <property type="entry name" value="Kazal-type serine protease inhibitors"/>
    <property type="match status" value="1"/>
</dbReference>
<evidence type="ECO:0000256" key="4">
    <source>
        <dbReference type="ARBA" id="ARBA00023157"/>
    </source>
</evidence>
<accession>A0ABM1E5L3</accession>
<dbReference type="Proteomes" id="UP000695022">
    <property type="component" value="Unplaced"/>
</dbReference>
<dbReference type="PROSITE" id="PS51465">
    <property type="entry name" value="KAZAL_2"/>
    <property type="match status" value="1"/>
</dbReference>
<dbReference type="Pfam" id="PF07648">
    <property type="entry name" value="Kazal_2"/>
    <property type="match status" value="1"/>
</dbReference>
<dbReference type="InterPro" id="IPR009030">
    <property type="entry name" value="Growth_fac_rcpt_cys_sf"/>
</dbReference>
<dbReference type="InterPro" id="IPR000867">
    <property type="entry name" value="IGFBP-like"/>
</dbReference>
<dbReference type="PANTHER" id="PTHR14186:SF19">
    <property type="entry name" value="INSULIN-LIKE GROWTH FACTOR-BINDING PROTEIN 7"/>
    <property type="match status" value="1"/>
</dbReference>
<dbReference type="Gene3D" id="4.10.40.20">
    <property type="match status" value="1"/>
</dbReference>
<dbReference type="InterPro" id="IPR036058">
    <property type="entry name" value="Kazal_dom_sf"/>
</dbReference>
<evidence type="ECO:0000256" key="1">
    <source>
        <dbReference type="ARBA" id="ARBA00004613"/>
    </source>
</evidence>
<keyword evidence="3 6" id="KW-0732">Signal</keyword>
<dbReference type="SMART" id="SM00280">
    <property type="entry name" value="KAZAL"/>
    <property type="match status" value="1"/>
</dbReference>
<evidence type="ECO:0000313" key="10">
    <source>
        <dbReference type="Proteomes" id="UP000695022"/>
    </source>
</evidence>
<feature type="domain" description="Kazal-like" evidence="9">
    <location>
        <begin position="83"/>
        <end position="147"/>
    </location>
</feature>
<feature type="domain" description="Ig-like" evidence="7">
    <location>
        <begin position="149"/>
        <end position="209"/>
    </location>
</feature>
<dbReference type="CDD" id="cd00104">
    <property type="entry name" value="KAZAL_FS"/>
    <property type="match status" value="1"/>
</dbReference>
<dbReference type="InterPro" id="IPR002350">
    <property type="entry name" value="Kazal_dom"/>
</dbReference>
<dbReference type="InterPro" id="IPR007110">
    <property type="entry name" value="Ig-like_dom"/>
</dbReference>
<evidence type="ECO:0000256" key="3">
    <source>
        <dbReference type="ARBA" id="ARBA00022729"/>
    </source>
</evidence>
<feature type="signal peptide" evidence="6">
    <location>
        <begin position="1"/>
        <end position="30"/>
    </location>
</feature>
<sequence>MLPTGKEKEIATMMRYVVLICALAACVAWAAEHENCGECDREKCPRLTEANCTTGLVHDKCQCCFACGREEGQLCNNRDEKCGEDLECTFREDPRLDDQPQATCVCKYSELLCAEDGRTFRNLCQLMAESFRSNTTIKLRSRGPCRAAPKVISSTGDMVVDAGDELMLACESDGYPIPVVGWTYTGAAGSFINLPVDDHMAIQARGGPE</sequence>
<dbReference type="InterPro" id="IPR011390">
    <property type="entry name" value="IGFBP_rP_mac25"/>
</dbReference>
<comment type="subcellular location">
    <subcellularLocation>
        <location evidence="1">Secreted</location>
    </subcellularLocation>
</comment>
<keyword evidence="5" id="KW-0393">Immunoglobulin domain</keyword>
<evidence type="ECO:0000259" key="7">
    <source>
        <dbReference type="PROSITE" id="PS50835"/>
    </source>
</evidence>
<feature type="non-terminal residue" evidence="11">
    <location>
        <position position="209"/>
    </location>
</feature>
<feature type="domain" description="IGFBP N-terminal" evidence="8">
    <location>
        <begin position="32"/>
        <end position="107"/>
    </location>
</feature>
<gene>
    <name evidence="11" type="primary">LOC106809054</name>
</gene>
<dbReference type="PROSITE" id="PS51257">
    <property type="entry name" value="PROKAR_LIPOPROTEIN"/>
    <property type="match status" value="1"/>
</dbReference>
<dbReference type="PANTHER" id="PTHR14186">
    <property type="entry name" value="INSULIN-LIKE GROWTH FACTOR BINDING PROTEIN-RELATED"/>
    <property type="match status" value="1"/>
</dbReference>
<reference evidence="11" key="1">
    <citation type="submission" date="2025-08" db="UniProtKB">
        <authorList>
            <consortium name="RefSeq"/>
        </authorList>
    </citation>
    <scope>IDENTIFICATION</scope>
</reference>
<evidence type="ECO:0000259" key="9">
    <source>
        <dbReference type="PROSITE" id="PS51465"/>
    </source>
</evidence>
<dbReference type="RefSeq" id="XP_014667484.1">
    <property type="nucleotide sequence ID" value="XM_014811998.1"/>
</dbReference>
<evidence type="ECO:0000256" key="6">
    <source>
        <dbReference type="SAM" id="SignalP"/>
    </source>
</evidence>
<dbReference type="PROSITE" id="PS51323">
    <property type="entry name" value="IGFBP_N_2"/>
    <property type="match status" value="1"/>
</dbReference>
<dbReference type="Gene3D" id="3.30.60.30">
    <property type="match status" value="1"/>
</dbReference>
<dbReference type="PROSITE" id="PS50835">
    <property type="entry name" value="IG_LIKE"/>
    <property type="match status" value="1"/>
</dbReference>
<dbReference type="Pfam" id="PF00219">
    <property type="entry name" value="IGFBP"/>
    <property type="match status" value="1"/>
</dbReference>
<keyword evidence="10" id="KW-1185">Reference proteome</keyword>
<dbReference type="SMART" id="SM00121">
    <property type="entry name" value="IB"/>
    <property type="match status" value="1"/>
</dbReference>
<proteinExistence type="predicted"/>
<keyword evidence="4" id="KW-1015">Disulfide bond</keyword>
<protein>
    <submittedName>
        <fullName evidence="11">Insulin-like growth factor-binding protein-related protein 1</fullName>
    </submittedName>
</protein>
<evidence type="ECO:0000259" key="8">
    <source>
        <dbReference type="PROSITE" id="PS51323"/>
    </source>
</evidence>
<feature type="chain" id="PRO_5045278450" evidence="6">
    <location>
        <begin position="31"/>
        <end position="209"/>
    </location>
</feature>
<evidence type="ECO:0000256" key="2">
    <source>
        <dbReference type="ARBA" id="ARBA00022525"/>
    </source>
</evidence>
<name>A0ABM1E5L3_PRICU</name>
<organism evidence="10 11">
    <name type="scientific">Priapulus caudatus</name>
    <name type="common">Priapulid worm</name>
    <dbReference type="NCBI Taxonomy" id="37621"/>
    <lineage>
        <taxon>Eukaryota</taxon>
        <taxon>Metazoa</taxon>
        <taxon>Ecdysozoa</taxon>
        <taxon>Scalidophora</taxon>
        <taxon>Priapulida</taxon>
        <taxon>Priapulimorpha</taxon>
        <taxon>Priapulimorphida</taxon>
        <taxon>Priapulidae</taxon>
        <taxon>Priapulus</taxon>
    </lineage>
</organism>
<dbReference type="InterPro" id="IPR036179">
    <property type="entry name" value="Ig-like_dom_sf"/>
</dbReference>
<dbReference type="GeneID" id="106809054"/>
<evidence type="ECO:0000313" key="11">
    <source>
        <dbReference type="RefSeq" id="XP_014667484.1"/>
    </source>
</evidence>
<dbReference type="SUPFAM" id="SSF57184">
    <property type="entry name" value="Growth factor receptor domain"/>
    <property type="match status" value="1"/>
</dbReference>
<keyword evidence="2" id="KW-0964">Secreted</keyword>
<evidence type="ECO:0000256" key="5">
    <source>
        <dbReference type="ARBA" id="ARBA00023319"/>
    </source>
</evidence>
<dbReference type="SUPFAM" id="SSF48726">
    <property type="entry name" value="Immunoglobulin"/>
    <property type="match status" value="1"/>
</dbReference>